<dbReference type="PROSITE" id="PS50949">
    <property type="entry name" value="HTH_GNTR"/>
    <property type="match status" value="1"/>
</dbReference>
<dbReference type="PANTHER" id="PTHR43537:SF45">
    <property type="entry name" value="GNTR FAMILY REGULATORY PROTEIN"/>
    <property type="match status" value="1"/>
</dbReference>
<dbReference type="AlphaFoldDB" id="A0A6N9T8G8"/>
<proteinExistence type="predicted"/>
<evidence type="ECO:0000256" key="2">
    <source>
        <dbReference type="ARBA" id="ARBA00023125"/>
    </source>
</evidence>
<dbReference type="InterPro" id="IPR000524">
    <property type="entry name" value="Tscrpt_reg_HTH_GntR"/>
</dbReference>
<sequence>MSDTAAEPGSERVYRDLRQEILRLVLKPGEDLDESFVSSRFAVSRTPVREALIRLTAEGLVTSTRGRGARVAPLSIGDLRAFFEALDILQRSVTRLAAHRRQESDLERIEAFMLAFEEGARALKSEIVADVNYDFHSAIADAARSSFLAASYRRSLVEGLRIGYVSFSEHEGLDERLETHLAATMKDHREMFAAIAGRDPDAAERLAGQHVELFRNRIAGTILSTDLTRRISAVSPQS</sequence>
<dbReference type="SUPFAM" id="SSF46785">
    <property type="entry name" value="Winged helix' DNA-binding domain"/>
    <property type="match status" value="1"/>
</dbReference>
<dbReference type="RefSeq" id="WP_163464456.1">
    <property type="nucleotide sequence ID" value="NZ_JAAAMG010000013.1"/>
</dbReference>
<evidence type="ECO:0000256" key="3">
    <source>
        <dbReference type="ARBA" id="ARBA00023163"/>
    </source>
</evidence>
<dbReference type="InterPro" id="IPR011711">
    <property type="entry name" value="GntR_C"/>
</dbReference>
<dbReference type="Proteomes" id="UP000469011">
    <property type="component" value="Unassembled WGS sequence"/>
</dbReference>
<feature type="domain" description="HTH gntR-type" evidence="4">
    <location>
        <begin position="7"/>
        <end position="74"/>
    </location>
</feature>
<dbReference type="InterPro" id="IPR036388">
    <property type="entry name" value="WH-like_DNA-bd_sf"/>
</dbReference>
<organism evidence="5 6">
    <name type="scientific">Jiella pacifica</name>
    <dbReference type="NCBI Taxonomy" id="2696469"/>
    <lineage>
        <taxon>Bacteria</taxon>
        <taxon>Pseudomonadati</taxon>
        <taxon>Pseudomonadota</taxon>
        <taxon>Alphaproteobacteria</taxon>
        <taxon>Hyphomicrobiales</taxon>
        <taxon>Aurantimonadaceae</taxon>
        <taxon>Jiella</taxon>
    </lineage>
</organism>
<comment type="caution">
    <text evidence="5">The sequence shown here is derived from an EMBL/GenBank/DDBJ whole genome shotgun (WGS) entry which is preliminary data.</text>
</comment>
<dbReference type="Pfam" id="PF07729">
    <property type="entry name" value="FCD"/>
    <property type="match status" value="1"/>
</dbReference>
<evidence type="ECO:0000259" key="4">
    <source>
        <dbReference type="PROSITE" id="PS50949"/>
    </source>
</evidence>
<protein>
    <submittedName>
        <fullName evidence="5">GntR family transcriptional regulator</fullName>
    </submittedName>
</protein>
<accession>A0A6N9T8G8</accession>
<evidence type="ECO:0000313" key="6">
    <source>
        <dbReference type="Proteomes" id="UP000469011"/>
    </source>
</evidence>
<dbReference type="SMART" id="SM00895">
    <property type="entry name" value="FCD"/>
    <property type="match status" value="1"/>
</dbReference>
<evidence type="ECO:0000313" key="5">
    <source>
        <dbReference type="EMBL" id="NDW05999.1"/>
    </source>
</evidence>
<evidence type="ECO:0000256" key="1">
    <source>
        <dbReference type="ARBA" id="ARBA00023015"/>
    </source>
</evidence>
<keyword evidence="2" id="KW-0238">DNA-binding</keyword>
<dbReference type="Gene3D" id="1.10.10.10">
    <property type="entry name" value="Winged helix-like DNA-binding domain superfamily/Winged helix DNA-binding domain"/>
    <property type="match status" value="1"/>
</dbReference>
<dbReference type="InterPro" id="IPR036390">
    <property type="entry name" value="WH_DNA-bd_sf"/>
</dbReference>
<dbReference type="SMART" id="SM00345">
    <property type="entry name" value="HTH_GNTR"/>
    <property type="match status" value="1"/>
</dbReference>
<name>A0A6N9T8G8_9HYPH</name>
<dbReference type="Pfam" id="PF00392">
    <property type="entry name" value="GntR"/>
    <property type="match status" value="1"/>
</dbReference>
<dbReference type="SUPFAM" id="SSF48008">
    <property type="entry name" value="GntR ligand-binding domain-like"/>
    <property type="match status" value="1"/>
</dbReference>
<dbReference type="GO" id="GO:0003700">
    <property type="term" value="F:DNA-binding transcription factor activity"/>
    <property type="evidence" value="ECO:0007669"/>
    <property type="project" value="InterPro"/>
</dbReference>
<keyword evidence="6" id="KW-1185">Reference proteome</keyword>
<gene>
    <name evidence="5" type="ORF">GTK09_16380</name>
</gene>
<reference evidence="5 6" key="1">
    <citation type="submission" date="2020-01" db="EMBL/GenBank/DDBJ databases">
        <title>Jiella pacifica sp. nov.</title>
        <authorList>
            <person name="Xue Z."/>
            <person name="Zhu S."/>
            <person name="Chen J."/>
            <person name="Yang J."/>
        </authorList>
    </citation>
    <scope>NUCLEOTIDE SEQUENCE [LARGE SCALE GENOMIC DNA]</scope>
    <source>
        <strain evidence="5 6">40Bstr34</strain>
    </source>
</reference>
<dbReference type="InterPro" id="IPR008920">
    <property type="entry name" value="TF_FadR/GntR_C"/>
</dbReference>
<dbReference type="GO" id="GO:0003677">
    <property type="term" value="F:DNA binding"/>
    <property type="evidence" value="ECO:0007669"/>
    <property type="project" value="UniProtKB-KW"/>
</dbReference>
<dbReference type="CDD" id="cd07377">
    <property type="entry name" value="WHTH_GntR"/>
    <property type="match status" value="1"/>
</dbReference>
<dbReference type="EMBL" id="JAAAMG010000013">
    <property type="protein sequence ID" value="NDW05999.1"/>
    <property type="molecule type" value="Genomic_DNA"/>
</dbReference>
<keyword evidence="3" id="KW-0804">Transcription</keyword>
<keyword evidence="1" id="KW-0805">Transcription regulation</keyword>
<dbReference type="Gene3D" id="1.20.120.530">
    <property type="entry name" value="GntR ligand-binding domain-like"/>
    <property type="match status" value="1"/>
</dbReference>
<dbReference type="PANTHER" id="PTHR43537">
    <property type="entry name" value="TRANSCRIPTIONAL REGULATOR, GNTR FAMILY"/>
    <property type="match status" value="1"/>
</dbReference>